<evidence type="ECO:0000313" key="1">
    <source>
        <dbReference type="EMBL" id="SFD53706.1"/>
    </source>
</evidence>
<dbReference type="STRING" id="1123010.SAMN02745724_04789"/>
<evidence type="ECO:0000313" key="2">
    <source>
        <dbReference type="Proteomes" id="UP000198862"/>
    </source>
</evidence>
<sequence>MKVINLRLEIGCISFILRKFHDDTYFWDFDIECLMEKKFECFNPKHYFCSLNKTDLINLVEYFQTHYLGLIDNQLTESQIFMPLEGDFQIKCMEGEIDNIDDGYFSISLMFNNGKPYEDASNCYFGFESVVDIQNIILFCQDIKTLLKLSS</sequence>
<gene>
    <name evidence="1" type="ORF">SAMN02745724_04789</name>
</gene>
<dbReference type="AlphaFoldDB" id="A0A1I1T501"/>
<proteinExistence type="predicted"/>
<dbReference type="RefSeq" id="WP_091990755.1">
    <property type="nucleotide sequence ID" value="NZ_FOLO01000066.1"/>
</dbReference>
<organism evidence="1 2">
    <name type="scientific">Pseudoalteromonas denitrificans DSM 6059</name>
    <dbReference type="NCBI Taxonomy" id="1123010"/>
    <lineage>
        <taxon>Bacteria</taxon>
        <taxon>Pseudomonadati</taxon>
        <taxon>Pseudomonadota</taxon>
        <taxon>Gammaproteobacteria</taxon>
        <taxon>Alteromonadales</taxon>
        <taxon>Pseudoalteromonadaceae</taxon>
        <taxon>Pseudoalteromonas</taxon>
    </lineage>
</organism>
<keyword evidence="2" id="KW-1185">Reference proteome</keyword>
<dbReference type="OrthoDB" id="7025887at2"/>
<evidence type="ECO:0008006" key="3">
    <source>
        <dbReference type="Google" id="ProtNLM"/>
    </source>
</evidence>
<reference evidence="1 2" key="1">
    <citation type="submission" date="2016-10" db="EMBL/GenBank/DDBJ databases">
        <authorList>
            <person name="de Groot N.N."/>
        </authorList>
    </citation>
    <scope>NUCLEOTIDE SEQUENCE [LARGE SCALE GENOMIC DNA]</scope>
    <source>
        <strain evidence="1 2">DSM 6059</strain>
    </source>
</reference>
<name>A0A1I1T501_9GAMM</name>
<dbReference type="Proteomes" id="UP000198862">
    <property type="component" value="Unassembled WGS sequence"/>
</dbReference>
<dbReference type="EMBL" id="FOLO01000066">
    <property type="protein sequence ID" value="SFD53706.1"/>
    <property type="molecule type" value="Genomic_DNA"/>
</dbReference>
<protein>
    <recommendedName>
        <fullName evidence="3">Immunity protein 42</fullName>
    </recommendedName>
</protein>
<accession>A0A1I1T501</accession>